<organism evidence="1 2">
    <name type="scientific">Mycobacterium kansasii</name>
    <dbReference type="NCBI Taxonomy" id="1768"/>
    <lineage>
        <taxon>Bacteria</taxon>
        <taxon>Bacillati</taxon>
        <taxon>Actinomycetota</taxon>
        <taxon>Actinomycetes</taxon>
        <taxon>Mycobacteriales</taxon>
        <taxon>Mycobacteriaceae</taxon>
        <taxon>Mycobacterium</taxon>
    </lineage>
</organism>
<protein>
    <submittedName>
        <fullName evidence="1">Uncharacterized protein</fullName>
    </submittedName>
</protein>
<dbReference type="EMBL" id="MVBM01000003">
    <property type="protein sequence ID" value="OOK75380.1"/>
    <property type="molecule type" value="Genomic_DNA"/>
</dbReference>
<sequence>MALMAKEQLLEGAVLAADESRQQLGVTAFPFAPKPTAGQ</sequence>
<reference evidence="1 2" key="1">
    <citation type="submission" date="2017-02" db="EMBL/GenBank/DDBJ databases">
        <title>Complete genome sequences of Mycobacterium kansasii strains isolated from rhesus macaques.</title>
        <authorList>
            <person name="Panda A."/>
            <person name="Nagaraj S."/>
            <person name="Zhao X."/>
            <person name="Tettelin H."/>
            <person name="Detolla L.J."/>
        </authorList>
    </citation>
    <scope>NUCLEOTIDE SEQUENCE [LARGE SCALE GENOMIC DNA]</scope>
    <source>
        <strain evidence="1 2">11-3813</strain>
    </source>
</reference>
<evidence type="ECO:0000313" key="1">
    <source>
        <dbReference type="EMBL" id="OOK75380.1"/>
    </source>
</evidence>
<gene>
    <name evidence="1" type="ORF">BZL30_3990</name>
</gene>
<dbReference type="AlphaFoldDB" id="A0A1V3X8D8"/>
<name>A0A1V3X8D8_MYCKA</name>
<dbReference type="Proteomes" id="UP000189229">
    <property type="component" value="Unassembled WGS sequence"/>
</dbReference>
<comment type="caution">
    <text evidence="1">The sequence shown here is derived from an EMBL/GenBank/DDBJ whole genome shotgun (WGS) entry which is preliminary data.</text>
</comment>
<accession>A0A1V3X8D8</accession>
<evidence type="ECO:0000313" key="2">
    <source>
        <dbReference type="Proteomes" id="UP000189229"/>
    </source>
</evidence>
<proteinExistence type="predicted"/>